<dbReference type="SUPFAM" id="SSF48097">
    <property type="entry name" value="Regulator of G-protein signaling, RGS"/>
    <property type="match status" value="1"/>
</dbReference>
<protein>
    <recommendedName>
        <fullName evidence="3">RGS domain-containing protein</fullName>
    </recommendedName>
</protein>
<dbReference type="PANTHER" id="PTHR10845">
    <property type="entry name" value="REGULATOR OF G PROTEIN SIGNALING"/>
    <property type="match status" value="1"/>
</dbReference>
<dbReference type="PANTHER" id="PTHR10845:SF192">
    <property type="entry name" value="DOUBLE HIT, ISOFORM B"/>
    <property type="match status" value="1"/>
</dbReference>
<dbReference type="PROSITE" id="PS50132">
    <property type="entry name" value="RGS"/>
    <property type="match status" value="1"/>
</dbReference>
<feature type="compositionally biased region" description="Polar residues" evidence="1">
    <location>
        <begin position="13"/>
        <end position="22"/>
    </location>
</feature>
<evidence type="ECO:0000259" key="3">
    <source>
        <dbReference type="PROSITE" id="PS50132"/>
    </source>
</evidence>
<feature type="transmembrane region" description="Helical" evidence="2">
    <location>
        <begin position="123"/>
        <end position="145"/>
    </location>
</feature>
<dbReference type="GeneID" id="68094940"/>
<proteinExistence type="predicted"/>
<dbReference type="InterPro" id="IPR044926">
    <property type="entry name" value="RGS_subdomain_2"/>
</dbReference>
<evidence type="ECO:0000256" key="1">
    <source>
        <dbReference type="SAM" id="MobiDB-lite"/>
    </source>
</evidence>
<name>A0AA88KKF7_NAELO</name>
<reference evidence="4 5" key="1">
    <citation type="journal article" date="2018" name="BMC Genomics">
        <title>The genome of Naegleria lovaniensis, the basis for a comparative approach to unravel pathogenicity factors of the human pathogenic amoeba N. fowleri.</title>
        <authorList>
            <person name="Liechti N."/>
            <person name="Schurch N."/>
            <person name="Bruggmann R."/>
            <person name="Wittwer M."/>
        </authorList>
    </citation>
    <scope>NUCLEOTIDE SEQUENCE [LARGE SCALE GENOMIC DNA]</scope>
    <source>
        <strain evidence="4 5">ATCC 30569</strain>
    </source>
</reference>
<feature type="compositionally biased region" description="Basic and acidic residues" evidence="1">
    <location>
        <begin position="1"/>
        <end position="11"/>
    </location>
</feature>
<sequence>MSLRTTPHELHPSFNNTSPPFNTTESECPEWIRSLPAAFQNRKNPCPETIFVPLITSIFLFVYGLVIMACMIGLYKKRKSGHVQARTTSGMLFTLICNLLCVVSLGVRLIIGRENSPCLLYSIYFFIMPACVTTPTIMRMLRFFIQHQVSLIKLKSVSKGFQQPYDDTSLAQDLNIDLESSIATSMKPSPSPSSTTEKDQRAVERVEQFNTKSFTSTLVQSTKVVEISPPSQPQTSLLKTGIEGINSSLPSSKKALFKMNQLLSSHLFSSFILLSILLIHILIWFVMGVVENNFFENSRFFMKDQSMFSLYGCLSSNSPNIVAVSMFLFYFILELIMGLILLLKTDRDLYNIKREALILIPIQFCVVVLFMVAVQFEIFQYLERIIPMVMLFIFYSKCELFITIFLPICYALVHDYQRLEKSTTTSLNIPSGAVGDITEGSNFTHSIQPQSELEMLLANKESKEILLDYCRRSFCPENVLCYLDIQTYKALCKKLLVPSPKKAIRMTSIADETPITQGKTCPKKQMALHIINTYLEKNSLNELNLPSNFTLLKEQLLVAINAHSEQEMPENLFDSLQCIVLQNMEDVYHRLIRSNVRFKEIGDEFFPKNRHRLEPTNSQV</sequence>
<keyword evidence="2" id="KW-0472">Membrane</keyword>
<accession>A0AA88KKF7</accession>
<dbReference type="InterPro" id="IPR016137">
    <property type="entry name" value="RGS"/>
</dbReference>
<keyword evidence="2" id="KW-1133">Transmembrane helix</keyword>
<feature type="transmembrane region" description="Helical" evidence="2">
    <location>
        <begin position="50"/>
        <end position="75"/>
    </location>
</feature>
<dbReference type="InterPro" id="IPR036305">
    <property type="entry name" value="RGS_sf"/>
</dbReference>
<organism evidence="4 5">
    <name type="scientific">Naegleria lovaniensis</name>
    <name type="common">Amoeba</name>
    <dbReference type="NCBI Taxonomy" id="51637"/>
    <lineage>
        <taxon>Eukaryota</taxon>
        <taxon>Discoba</taxon>
        <taxon>Heterolobosea</taxon>
        <taxon>Tetramitia</taxon>
        <taxon>Eutetramitia</taxon>
        <taxon>Vahlkampfiidae</taxon>
        <taxon>Naegleria</taxon>
    </lineage>
</organism>
<feature type="transmembrane region" description="Helical" evidence="2">
    <location>
        <begin position="87"/>
        <end position="111"/>
    </location>
</feature>
<evidence type="ECO:0000313" key="5">
    <source>
        <dbReference type="Proteomes" id="UP000816034"/>
    </source>
</evidence>
<dbReference type="SMART" id="SM00315">
    <property type="entry name" value="RGS"/>
    <property type="match status" value="1"/>
</dbReference>
<feature type="region of interest" description="Disordered" evidence="1">
    <location>
        <begin position="1"/>
        <end position="22"/>
    </location>
</feature>
<dbReference type="Gene3D" id="1.10.167.10">
    <property type="entry name" value="Regulator of G-protein Signalling 4, domain 2"/>
    <property type="match status" value="1"/>
</dbReference>
<evidence type="ECO:0000256" key="2">
    <source>
        <dbReference type="SAM" id="Phobius"/>
    </source>
</evidence>
<keyword evidence="2" id="KW-0812">Transmembrane</keyword>
<feature type="transmembrane region" description="Helical" evidence="2">
    <location>
        <begin position="267"/>
        <end position="287"/>
    </location>
</feature>
<dbReference type="Proteomes" id="UP000816034">
    <property type="component" value="Unassembled WGS sequence"/>
</dbReference>
<dbReference type="AlphaFoldDB" id="A0AA88KKF7"/>
<keyword evidence="5" id="KW-1185">Reference proteome</keyword>
<dbReference type="RefSeq" id="XP_044550732.1">
    <property type="nucleotide sequence ID" value="XM_044691907.1"/>
</dbReference>
<feature type="transmembrane region" description="Helical" evidence="2">
    <location>
        <begin position="321"/>
        <end position="343"/>
    </location>
</feature>
<comment type="caution">
    <text evidence="4">The sequence shown here is derived from an EMBL/GenBank/DDBJ whole genome shotgun (WGS) entry which is preliminary data.</text>
</comment>
<feature type="transmembrane region" description="Helical" evidence="2">
    <location>
        <begin position="355"/>
        <end position="376"/>
    </location>
</feature>
<dbReference type="Pfam" id="PF00615">
    <property type="entry name" value="RGS"/>
    <property type="match status" value="1"/>
</dbReference>
<gene>
    <name evidence="4" type="ORF">C9374_002484</name>
</gene>
<evidence type="ECO:0000313" key="4">
    <source>
        <dbReference type="EMBL" id="KAG2386740.1"/>
    </source>
</evidence>
<feature type="transmembrane region" description="Helical" evidence="2">
    <location>
        <begin position="388"/>
        <end position="413"/>
    </location>
</feature>
<feature type="domain" description="RGS" evidence="3">
    <location>
        <begin position="452"/>
        <end position="586"/>
    </location>
</feature>
<dbReference type="EMBL" id="PYSW02000015">
    <property type="protein sequence ID" value="KAG2386740.1"/>
    <property type="molecule type" value="Genomic_DNA"/>
</dbReference>